<accession>A0ABV4EHW8</accession>
<protein>
    <submittedName>
        <fullName evidence="2">DNA-binding MarR family transcriptional regulator</fullName>
    </submittedName>
</protein>
<evidence type="ECO:0000313" key="2">
    <source>
        <dbReference type="EMBL" id="MEY9257904.1"/>
    </source>
</evidence>
<feature type="domain" description="HTH marR-type" evidence="1">
    <location>
        <begin position="1"/>
        <end position="135"/>
    </location>
</feature>
<organism evidence="2 3">
    <name type="scientific">Brevibacterium epidermidis</name>
    <dbReference type="NCBI Taxonomy" id="1698"/>
    <lineage>
        <taxon>Bacteria</taxon>
        <taxon>Bacillati</taxon>
        <taxon>Actinomycetota</taxon>
        <taxon>Actinomycetes</taxon>
        <taxon>Micrococcales</taxon>
        <taxon>Brevibacteriaceae</taxon>
        <taxon>Brevibacterium</taxon>
    </lineage>
</organism>
<dbReference type="Proteomes" id="UP001565435">
    <property type="component" value="Unassembled WGS sequence"/>
</dbReference>
<dbReference type="EMBL" id="JBGBYS010000003">
    <property type="protein sequence ID" value="MEY9257904.1"/>
    <property type="molecule type" value="Genomic_DNA"/>
</dbReference>
<sequence length="154" mass="16482">MDLAHELHDLVRTLDRWAEQMLRPEGLTYNQYVALVILGQHPGITGRTLSKSLGVTEAAGSGIVKALLADDLITNGATPGSGNRRELRLTSAGEDKSAHCAQLLGHSLDDNARAIGIDPNSLASTIRDLHDEVRTIRTPATSQPTDAPQAQENS</sequence>
<name>A0ABV4EHW8_BREEP</name>
<dbReference type="SMART" id="SM00347">
    <property type="entry name" value="HTH_MARR"/>
    <property type="match status" value="1"/>
</dbReference>
<dbReference type="InterPro" id="IPR000835">
    <property type="entry name" value="HTH_MarR-typ"/>
</dbReference>
<dbReference type="InterPro" id="IPR036388">
    <property type="entry name" value="WH-like_DNA-bd_sf"/>
</dbReference>
<keyword evidence="3" id="KW-1185">Reference proteome</keyword>
<keyword evidence="2" id="KW-0238">DNA-binding</keyword>
<dbReference type="InterPro" id="IPR036390">
    <property type="entry name" value="WH_DNA-bd_sf"/>
</dbReference>
<gene>
    <name evidence="2" type="ORF">ABH903_000914</name>
</gene>
<dbReference type="Pfam" id="PF12802">
    <property type="entry name" value="MarR_2"/>
    <property type="match status" value="1"/>
</dbReference>
<proteinExistence type="predicted"/>
<dbReference type="SUPFAM" id="SSF46785">
    <property type="entry name" value="Winged helix' DNA-binding domain"/>
    <property type="match status" value="1"/>
</dbReference>
<dbReference type="Gene3D" id="1.10.10.10">
    <property type="entry name" value="Winged helix-like DNA-binding domain superfamily/Winged helix DNA-binding domain"/>
    <property type="match status" value="1"/>
</dbReference>
<evidence type="ECO:0000313" key="3">
    <source>
        <dbReference type="Proteomes" id="UP001565435"/>
    </source>
</evidence>
<reference evidence="2 3" key="1">
    <citation type="submission" date="2024-07" db="EMBL/GenBank/DDBJ databases">
        <title>Mealworm larvae gut microbial communities from Newark, Delaware, USA.</title>
        <authorList>
            <person name="Blenner M."/>
        </authorList>
    </citation>
    <scope>NUCLEOTIDE SEQUENCE [LARGE SCALE GENOMIC DNA]</scope>
    <source>
        <strain evidence="2 3">UD i117</strain>
    </source>
</reference>
<dbReference type="GO" id="GO:0003677">
    <property type="term" value="F:DNA binding"/>
    <property type="evidence" value="ECO:0007669"/>
    <property type="project" value="UniProtKB-KW"/>
</dbReference>
<dbReference type="RefSeq" id="WP_370035245.1">
    <property type="nucleotide sequence ID" value="NZ_JBGBYS010000003.1"/>
</dbReference>
<comment type="caution">
    <text evidence="2">The sequence shown here is derived from an EMBL/GenBank/DDBJ whole genome shotgun (WGS) entry which is preliminary data.</text>
</comment>
<dbReference type="PROSITE" id="PS50995">
    <property type="entry name" value="HTH_MARR_2"/>
    <property type="match status" value="1"/>
</dbReference>
<evidence type="ECO:0000259" key="1">
    <source>
        <dbReference type="PROSITE" id="PS50995"/>
    </source>
</evidence>